<keyword evidence="2" id="KW-1185">Reference proteome</keyword>
<comment type="caution">
    <text evidence="1">The sequence shown here is derived from an EMBL/GenBank/DDBJ whole genome shotgun (WGS) entry which is preliminary data.</text>
</comment>
<protein>
    <submittedName>
        <fullName evidence="1">Uncharacterized protein</fullName>
    </submittedName>
</protein>
<proteinExistence type="predicted"/>
<sequence length="126" mass="13971">MFVMVFGQRSVCVSVTAGHGAASPKFDAFRHAPVLGGLQPQRRSQRPPEAFARVLRLPRPTRRGHDEVMQLRRFLPAMVDTGERTHVFLQLVIKCGQRTAPIKCNFAHTATTTRSAGDRAHPTNAN</sequence>
<dbReference type="Proteomes" id="UP001321473">
    <property type="component" value="Unassembled WGS sequence"/>
</dbReference>
<gene>
    <name evidence="1" type="ORF">V5799_025450</name>
</gene>
<dbReference type="AlphaFoldDB" id="A0AAQ4E986"/>
<reference evidence="1 2" key="1">
    <citation type="journal article" date="2023" name="Arcadia Sci">
        <title>De novo assembly of a long-read Amblyomma americanum tick genome.</title>
        <authorList>
            <person name="Chou S."/>
            <person name="Poskanzer K.E."/>
            <person name="Rollins M."/>
            <person name="Thuy-Boun P.S."/>
        </authorList>
    </citation>
    <scope>NUCLEOTIDE SEQUENCE [LARGE SCALE GENOMIC DNA]</scope>
    <source>
        <strain evidence="1">F_SG_1</strain>
        <tissue evidence="1">Salivary glands</tissue>
    </source>
</reference>
<evidence type="ECO:0000313" key="1">
    <source>
        <dbReference type="EMBL" id="KAK8771306.1"/>
    </source>
</evidence>
<name>A0AAQ4E986_AMBAM</name>
<organism evidence="1 2">
    <name type="scientific">Amblyomma americanum</name>
    <name type="common">Lone star tick</name>
    <dbReference type="NCBI Taxonomy" id="6943"/>
    <lineage>
        <taxon>Eukaryota</taxon>
        <taxon>Metazoa</taxon>
        <taxon>Ecdysozoa</taxon>
        <taxon>Arthropoda</taxon>
        <taxon>Chelicerata</taxon>
        <taxon>Arachnida</taxon>
        <taxon>Acari</taxon>
        <taxon>Parasitiformes</taxon>
        <taxon>Ixodida</taxon>
        <taxon>Ixodoidea</taxon>
        <taxon>Ixodidae</taxon>
        <taxon>Amblyomminae</taxon>
        <taxon>Amblyomma</taxon>
    </lineage>
</organism>
<accession>A0AAQ4E986</accession>
<dbReference type="EMBL" id="JARKHS020019919">
    <property type="protein sequence ID" value="KAK8771306.1"/>
    <property type="molecule type" value="Genomic_DNA"/>
</dbReference>
<evidence type="ECO:0000313" key="2">
    <source>
        <dbReference type="Proteomes" id="UP001321473"/>
    </source>
</evidence>